<keyword evidence="1" id="KW-1133">Transmembrane helix</keyword>
<evidence type="ECO:0000256" key="1">
    <source>
        <dbReference type="SAM" id="Phobius"/>
    </source>
</evidence>
<sequence>MTKRWTKNRLNDGRKQLRLAKRTTTMAPSIACLLDWHSAKCQIFHHKKPLFAPNLAYSKTISGLITPVLPISQITEGSDKSKLSTKALITTTETTLTTTRAKPLTSSSTTISQLGQPDNLAQEQQYRTTTTTTNGEFTERTHTFLSTNLITIITTTTTTTTPTTTTINTITTTTTATATNIAHISTINATTLTTITSTFSFSRNYDNNYDVFTIPKINSNRNTLIPALFRVDIDDNDDNDDRFAFFWPTISSFRTQTAIISSPEIRNLERAAPVTIQIIPTNIFHRNDITTKKPFPNFTMQKDYRLNEANDEKFINSTSSMNKYLLSLIIRNNISEQKYDSNHSDNYAAYYYHPYNISKYNNYNYPNEMHKHYAFPNSNHIYLQYFNNNSECYNHSKSNANYSKCRTTNNFSAPLSLLPSTAPLSLLPSTAPLSLLPSSAPLSLLPSTALLSPFSSNTITKSMQISSAVSQQPNRNYFEDLWSDIAEPPPVIIIDNGENVSRSKTTTTISPTITNIINSNLSIKPLNFITVDAKQSTYHQAVSLNDMITSRNDKNLISVTPKVASFLLNISTKSSLVNDNAEEKKKEIKLPEAKNLGNTEQQHKSQRLLTVPTISSSLSSLSSTSSATTTVKHRIRTTLISHTIYAVRPTTPMGELITDTAKAPATPTDFPRTALISIASLSVIIIIAIVVFCVFRCRQSGPSTDQYPMVCSSKQSGYAPIPAELSPPMMRESSRQNATGPFFHNRVNQIDGYQPIKGAVIPNGNNTTSNIKGNCATSINGRKKEFKECTRYVIIRMINY</sequence>
<keyword evidence="3" id="KW-1185">Reference proteome</keyword>
<keyword evidence="1" id="KW-0472">Membrane</keyword>
<dbReference type="Proteomes" id="UP000270924">
    <property type="component" value="Unassembled WGS sequence"/>
</dbReference>
<proteinExistence type="predicted"/>
<organism evidence="2 3">
    <name type="scientific">Wuchereria bancrofti</name>
    <dbReference type="NCBI Taxonomy" id="6293"/>
    <lineage>
        <taxon>Eukaryota</taxon>
        <taxon>Metazoa</taxon>
        <taxon>Ecdysozoa</taxon>
        <taxon>Nematoda</taxon>
        <taxon>Chromadorea</taxon>
        <taxon>Rhabditida</taxon>
        <taxon>Spirurina</taxon>
        <taxon>Spiruromorpha</taxon>
        <taxon>Filarioidea</taxon>
        <taxon>Onchocercidae</taxon>
        <taxon>Wuchereria</taxon>
    </lineage>
</organism>
<evidence type="ECO:0000313" key="2">
    <source>
        <dbReference type="EMBL" id="VDM22213.1"/>
    </source>
</evidence>
<feature type="transmembrane region" description="Helical" evidence="1">
    <location>
        <begin position="674"/>
        <end position="695"/>
    </location>
</feature>
<protein>
    <submittedName>
        <fullName evidence="2">Uncharacterized protein</fullName>
    </submittedName>
</protein>
<dbReference type="OMA" id="NIKGNCA"/>
<name>A0A3P7EM15_WUCBA</name>
<dbReference type="EMBL" id="UYWW01012753">
    <property type="protein sequence ID" value="VDM22213.1"/>
    <property type="molecule type" value="Genomic_DNA"/>
</dbReference>
<dbReference type="InParanoid" id="A0A3P7EM15"/>
<evidence type="ECO:0000313" key="3">
    <source>
        <dbReference type="Proteomes" id="UP000270924"/>
    </source>
</evidence>
<accession>A0A3P7EM15</accession>
<reference evidence="2 3" key="1">
    <citation type="submission" date="2018-11" db="EMBL/GenBank/DDBJ databases">
        <authorList>
            <consortium name="Pathogen Informatics"/>
        </authorList>
    </citation>
    <scope>NUCLEOTIDE SEQUENCE [LARGE SCALE GENOMIC DNA]</scope>
</reference>
<dbReference type="OrthoDB" id="5863059at2759"/>
<dbReference type="AlphaFoldDB" id="A0A3P7EM15"/>
<keyword evidence="1" id="KW-0812">Transmembrane</keyword>
<gene>
    <name evidence="2" type="ORF">WBA_LOCUS12363</name>
</gene>